<gene>
    <name evidence="8" type="ORF">CLODIP_2_CD00987</name>
</gene>
<reference evidence="8 9" key="1">
    <citation type="submission" date="2020-04" db="EMBL/GenBank/DDBJ databases">
        <authorList>
            <person name="Alioto T."/>
            <person name="Alioto T."/>
            <person name="Gomez Garrido J."/>
        </authorList>
    </citation>
    <scope>NUCLEOTIDE SEQUENCE [LARGE SCALE GENOMIC DNA]</scope>
</reference>
<dbReference type="OrthoDB" id="6285106at2759"/>
<dbReference type="AlphaFoldDB" id="A0A8S1D1P3"/>
<keyword evidence="5" id="KW-0325">Glycoprotein</keyword>
<accession>A0A8S1D1P3</accession>
<comment type="caution">
    <text evidence="8">The sequence shown here is derived from an EMBL/GenBank/DDBJ whole genome shotgun (WGS) entry which is preliminary data.</text>
</comment>
<keyword evidence="9" id="KW-1185">Reference proteome</keyword>
<keyword evidence="4" id="KW-0472">Membrane</keyword>
<sequence>MNGAAVVVCFLAISFFNEISAIPTLQNSGLAAPGESAEPEKVSEKLLRAKRSNRPGKYYYSYSTEGSQTNYELESFDDAEIIEFDDTDGVHSYRNFKTLTLPFDFPFYGSPVREVSVMFDGFLTIGDVRSTWARDKRFIAPFRARFKTSGTNSTVKYISNELFFSVLWSNLELEMIPTRSATFNEVLAKFTFSATIRPDGMINFAYISVPELTKWYPSEGYLVGTSNTIPIIPGLSVGTFDDDVIQWGMYDLSDPGKVSNGSIINLKPKQTCNMQKNCTSCMGLGSNWNCIWCPSIQRCSDFLDNERIEWYEKCVVNTPVSVSELIEKEWCETDRVERRRKTNKK</sequence>
<dbReference type="PANTHER" id="PTHR13055">
    <property type="entry name" value="TUMOR ENDOTHELIAL MARKER 7 RELATED"/>
    <property type="match status" value="1"/>
</dbReference>
<evidence type="ECO:0000256" key="1">
    <source>
        <dbReference type="ARBA" id="ARBA00004479"/>
    </source>
</evidence>
<evidence type="ECO:0000313" key="8">
    <source>
        <dbReference type="EMBL" id="CAB3375456.1"/>
    </source>
</evidence>
<comment type="subcellular location">
    <subcellularLocation>
        <location evidence="1">Membrane</location>
        <topology evidence="1">Single-pass type I membrane protein</topology>
    </subcellularLocation>
</comment>
<feature type="signal peptide" evidence="6">
    <location>
        <begin position="1"/>
        <end position="21"/>
    </location>
</feature>
<evidence type="ECO:0000259" key="7">
    <source>
        <dbReference type="SMART" id="SM00423"/>
    </source>
</evidence>
<dbReference type="InterPro" id="IPR031152">
    <property type="entry name" value="PLXDC"/>
</dbReference>
<keyword evidence="2" id="KW-0812">Transmembrane</keyword>
<proteinExistence type="predicted"/>
<protein>
    <recommendedName>
        <fullName evidence="7">PSI domain-containing protein</fullName>
    </recommendedName>
</protein>
<dbReference type="InterPro" id="IPR016201">
    <property type="entry name" value="PSI"/>
</dbReference>
<evidence type="ECO:0000256" key="4">
    <source>
        <dbReference type="ARBA" id="ARBA00022989"/>
    </source>
</evidence>
<dbReference type="PANTHER" id="PTHR13055:SF12">
    <property type="entry name" value="LD40707P"/>
    <property type="match status" value="1"/>
</dbReference>
<evidence type="ECO:0000256" key="3">
    <source>
        <dbReference type="ARBA" id="ARBA00022729"/>
    </source>
</evidence>
<keyword evidence="3 6" id="KW-0732">Signal</keyword>
<feature type="chain" id="PRO_5035867252" description="PSI domain-containing protein" evidence="6">
    <location>
        <begin position="22"/>
        <end position="345"/>
    </location>
</feature>
<dbReference type="GO" id="GO:0016020">
    <property type="term" value="C:membrane"/>
    <property type="evidence" value="ECO:0007669"/>
    <property type="project" value="UniProtKB-SubCell"/>
</dbReference>
<dbReference type="SMART" id="SM00423">
    <property type="entry name" value="PSI"/>
    <property type="match status" value="1"/>
</dbReference>
<name>A0A8S1D1P3_9INSE</name>
<evidence type="ECO:0000313" key="9">
    <source>
        <dbReference type="Proteomes" id="UP000494165"/>
    </source>
</evidence>
<dbReference type="EMBL" id="CADEPI010000112">
    <property type="protein sequence ID" value="CAB3375456.1"/>
    <property type="molecule type" value="Genomic_DNA"/>
</dbReference>
<organism evidence="8 9">
    <name type="scientific">Cloeon dipterum</name>
    <dbReference type="NCBI Taxonomy" id="197152"/>
    <lineage>
        <taxon>Eukaryota</taxon>
        <taxon>Metazoa</taxon>
        <taxon>Ecdysozoa</taxon>
        <taxon>Arthropoda</taxon>
        <taxon>Hexapoda</taxon>
        <taxon>Insecta</taxon>
        <taxon>Pterygota</taxon>
        <taxon>Palaeoptera</taxon>
        <taxon>Ephemeroptera</taxon>
        <taxon>Pisciforma</taxon>
        <taxon>Baetidae</taxon>
        <taxon>Cloeon</taxon>
    </lineage>
</organism>
<evidence type="ECO:0000256" key="2">
    <source>
        <dbReference type="ARBA" id="ARBA00022692"/>
    </source>
</evidence>
<dbReference type="Proteomes" id="UP000494165">
    <property type="component" value="Unassembled WGS sequence"/>
</dbReference>
<evidence type="ECO:0000256" key="6">
    <source>
        <dbReference type="SAM" id="SignalP"/>
    </source>
</evidence>
<evidence type="ECO:0000256" key="5">
    <source>
        <dbReference type="ARBA" id="ARBA00023180"/>
    </source>
</evidence>
<keyword evidence="4" id="KW-1133">Transmembrane helix</keyword>
<feature type="domain" description="PSI" evidence="7">
    <location>
        <begin position="271"/>
        <end position="315"/>
    </location>
</feature>